<reference evidence="7 8" key="3">
    <citation type="journal article" date="2015" name="Genome Announc.">
        <title>Draft Genome Sequence of the Archiascomycetous Yeast Saitoella complicata.</title>
        <authorList>
            <person name="Yamauchi K."/>
            <person name="Kondo S."/>
            <person name="Hamamoto M."/>
            <person name="Takahashi Y."/>
            <person name="Ogura Y."/>
            <person name="Hayashi T."/>
            <person name="Nishida H."/>
        </authorList>
    </citation>
    <scope>NUCLEOTIDE SEQUENCE [LARGE SCALE GENOMIC DNA]</scope>
    <source>
        <strain evidence="7 8">NRRL Y-17804</strain>
    </source>
</reference>
<dbReference type="Proteomes" id="UP000033140">
    <property type="component" value="Unassembled WGS sequence"/>
</dbReference>
<evidence type="ECO:0000256" key="4">
    <source>
        <dbReference type="ARBA" id="ARBA00023136"/>
    </source>
</evidence>
<dbReference type="InterPro" id="IPR004853">
    <property type="entry name" value="Sugar_P_trans_dom"/>
</dbReference>
<evidence type="ECO:0000313" key="8">
    <source>
        <dbReference type="Proteomes" id="UP000033140"/>
    </source>
</evidence>
<evidence type="ECO:0000256" key="2">
    <source>
        <dbReference type="ARBA" id="ARBA00022692"/>
    </source>
</evidence>
<reference evidence="7 8" key="2">
    <citation type="journal article" date="2014" name="J. Gen. Appl. Microbiol.">
        <title>The early diverging ascomycetous budding yeast Saitoella complicata has three histone deacetylases belonging to the Clr6, Hos2, and Rpd3 lineages.</title>
        <authorList>
            <person name="Nishida H."/>
            <person name="Matsumoto T."/>
            <person name="Kondo S."/>
            <person name="Hamamoto M."/>
            <person name="Yoshikawa H."/>
        </authorList>
    </citation>
    <scope>NUCLEOTIDE SEQUENCE [LARGE SCALE GENOMIC DNA]</scope>
    <source>
        <strain evidence="7 8">NRRL Y-17804</strain>
    </source>
</reference>
<evidence type="ECO:0000313" key="7">
    <source>
        <dbReference type="EMBL" id="GAO51068.1"/>
    </source>
</evidence>
<dbReference type="OrthoDB" id="5547497at2759"/>
<feature type="transmembrane region" description="Helical" evidence="5">
    <location>
        <begin position="77"/>
        <end position="99"/>
    </location>
</feature>
<dbReference type="AlphaFoldDB" id="A0A0E9NMP0"/>
<evidence type="ECO:0000256" key="1">
    <source>
        <dbReference type="ARBA" id="ARBA00004141"/>
    </source>
</evidence>
<feature type="transmembrane region" description="Helical" evidence="5">
    <location>
        <begin position="42"/>
        <end position="65"/>
    </location>
</feature>
<feature type="transmembrane region" description="Helical" evidence="5">
    <location>
        <begin position="132"/>
        <end position="150"/>
    </location>
</feature>
<dbReference type="RefSeq" id="XP_019024634.1">
    <property type="nucleotide sequence ID" value="XM_019171175.1"/>
</dbReference>
<keyword evidence="3 5" id="KW-1133">Transmembrane helix</keyword>
<evidence type="ECO:0000256" key="5">
    <source>
        <dbReference type="SAM" id="Phobius"/>
    </source>
</evidence>
<comment type="subcellular location">
    <subcellularLocation>
        <location evidence="1">Membrane</location>
        <topology evidence="1">Multi-pass membrane protein</topology>
    </subcellularLocation>
</comment>
<dbReference type="GO" id="GO:0016020">
    <property type="term" value="C:membrane"/>
    <property type="evidence" value="ECO:0007669"/>
    <property type="project" value="UniProtKB-SubCell"/>
</dbReference>
<accession>A0A0E9NMP0</accession>
<evidence type="ECO:0000256" key="3">
    <source>
        <dbReference type="ARBA" id="ARBA00022989"/>
    </source>
</evidence>
<keyword evidence="8" id="KW-1185">Reference proteome</keyword>
<name>A0A0E9NMP0_SAICN</name>
<comment type="caution">
    <text evidence="7">The sequence shown here is derived from an EMBL/GenBank/DDBJ whole genome shotgun (WGS) entry which is preliminary data.</text>
</comment>
<dbReference type="InterPro" id="IPR050186">
    <property type="entry name" value="TPT_transporter"/>
</dbReference>
<keyword evidence="4 5" id="KW-0472">Membrane</keyword>
<dbReference type="STRING" id="698492.A0A0E9NMP0"/>
<evidence type="ECO:0000259" key="6">
    <source>
        <dbReference type="Pfam" id="PF03151"/>
    </source>
</evidence>
<protein>
    <recommendedName>
        <fullName evidence="6">Sugar phosphate transporter domain-containing protein</fullName>
    </recommendedName>
</protein>
<feature type="transmembrane region" description="Helical" evidence="5">
    <location>
        <begin position="234"/>
        <end position="253"/>
    </location>
</feature>
<feature type="transmembrane region" description="Helical" evidence="5">
    <location>
        <begin position="105"/>
        <end position="125"/>
    </location>
</feature>
<organism evidence="7 8">
    <name type="scientific">Saitoella complicata (strain BCRC 22490 / CBS 7301 / JCM 7358 / NBRC 10748 / NRRL Y-17804)</name>
    <dbReference type="NCBI Taxonomy" id="698492"/>
    <lineage>
        <taxon>Eukaryota</taxon>
        <taxon>Fungi</taxon>
        <taxon>Dikarya</taxon>
        <taxon>Ascomycota</taxon>
        <taxon>Taphrinomycotina</taxon>
        <taxon>Taphrinomycotina incertae sedis</taxon>
        <taxon>Saitoella</taxon>
    </lineage>
</organism>
<gene>
    <name evidence="7" type="ORF">G7K_5180-t1</name>
</gene>
<feature type="domain" description="Sugar phosphate transporter" evidence="6">
    <location>
        <begin position="22"/>
        <end position="305"/>
    </location>
</feature>
<dbReference type="OMA" id="WWTSNIV"/>
<feature type="transmembrane region" description="Helical" evidence="5">
    <location>
        <begin position="195"/>
        <end position="214"/>
    </location>
</feature>
<proteinExistence type="predicted"/>
<feature type="transmembrane region" description="Helical" evidence="5">
    <location>
        <begin position="162"/>
        <end position="183"/>
    </location>
</feature>
<dbReference type="EMBL" id="BACD03000040">
    <property type="protein sequence ID" value="GAO51068.1"/>
    <property type="molecule type" value="Genomic_DNA"/>
</dbReference>
<keyword evidence="2 5" id="KW-0812">Transmembrane</keyword>
<dbReference type="PANTHER" id="PTHR11132">
    <property type="entry name" value="SOLUTE CARRIER FAMILY 35"/>
    <property type="match status" value="1"/>
</dbReference>
<dbReference type="Pfam" id="PF03151">
    <property type="entry name" value="TPT"/>
    <property type="match status" value="1"/>
</dbReference>
<sequence>MAADQQPSKLKVAATILFHSSSAILVTLTSKHALTTVNSPSALLLMQYLVAVGCIAVVGMPLGWLKGVSSSWRVWRSFYPLALARLVGVLAKTYCLAAVNASFYQIARGLLLPFTLILGSIFLAPKPTYSPHSLLGAGLVMLGFVFGVVTDLDQMQTSTIGVALGVGSSLTTAVETIVVKIFLGKREGETGVFSMIFMTNIMAFVTLLPIFVFTGEYASLVSLSLTSPLALRSFLHGSLITGLSSFLLTVATFTQISVTSPTTHMIVTAARGVAQSLLAIVVLNEPNVGSRYLGMAAILGGSGLYAWGKTKKAVIGGGGRGSEAQYEQVRMEEIEEKGKGKLVV</sequence>
<reference evidence="7 8" key="1">
    <citation type="journal article" date="2011" name="J. Gen. Appl. Microbiol.">
        <title>Draft genome sequencing of the enigmatic yeast Saitoella complicata.</title>
        <authorList>
            <person name="Nishida H."/>
            <person name="Hamamoto M."/>
            <person name="Sugiyama J."/>
        </authorList>
    </citation>
    <scope>NUCLEOTIDE SEQUENCE [LARGE SCALE GENOMIC DNA]</scope>
    <source>
        <strain evidence="7 8">NRRL Y-17804</strain>
    </source>
</reference>